<accession>A0ABV9S4L7</accession>
<reference evidence="3" key="1">
    <citation type="journal article" date="2019" name="Int. J. Syst. Evol. Microbiol.">
        <title>The Global Catalogue of Microorganisms (GCM) 10K type strain sequencing project: providing services to taxonomists for standard genome sequencing and annotation.</title>
        <authorList>
            <consortium name="The Broad Institute Genomics Platform"/>
            <consortium name="The Broad Institute Genome Sequencing Center for Infectious Disease"/>
            <person name="Wu L."/>
            <person name="Ma J."/>
        </authorList>
    </citation>
    <scope>NUCLEOTIDE SEQUENCE [LARGE SCALE GENOMIC DNA]</scope>
    <source>
        <strain evidence="3">ZS-22-S1</strain>
    </source>
</reference>
<keyword evidence="1" id="KW-0472">Membrane</keyword>
<sequence length="172" mass="19015">MGRFGSVLLTGFLAGPSAAAPVGIALRLPPWATVLALSAGAWASFVIALFAMDWLRRVRARRRVRVFRHLLLVRLVRRRRRRRQGDPEERAERDAAKRAARMAKARRVLTRFGPAGFGMVGPALFGTWVSAVLGSALGLARQRLLVWLVVGATTWSALLVLASHTMFGWLFT</sequence>
<evidence type="ECO:0000256" key="1">
    <source>
        <dbReference type="SAM" id="Phobius"/>
    </source>
</evidence>
<evidence type="ECO:0000313" key="3">
    <source>
        <dbReference type="Proteomes" id="UP001595859"/>
    </source>
</evidence>
<organism evidence="2 3">
    <name type="scientific">Actinophytocola glycyrrhizae</name>
    <dbReference type="NCBI Taxonomy" id="2044873"/>
    <lineage>
        <taxon>Bacteria</taxon>
        <taxon>Bacillati</taxon>
        <taxon>Actinomycetota</taxon>
        <taxon>Actinomycetes</taxon>
        <taxon>Pseudonocardiales</taxon>
        <taxon>Pseudonocardiaceae</taxon>
    </lineage>
</organism>
<dbReference type="RefSeq" id="WP_378057421.1">
    <property type="nucleotide sequence ID" value="NZ_JBHSIS010000007.1"/>
</dbReference>
<feature type="transmembrane region" description="Helical" evidence="1">
    <location>
        <begin position="108"/>
        <end position="133"/>
    </location>
</feature>
<keyword evidence="1" id="KW-0812">Transmembrane</keyword>
<keyword evidence="3" id="KW-1185">Reference proteome</keyword>
<gene>
    <name evidence="2" type="ORF">ACFPCV_18340</name>
</gene>
<dbReference type="EMBL" id="JBHSIS010000007">
    <property type="protein sequence ID" value="MFC4855475.1"/>
    <property type="molecule type" value="Genomic_DNA"/>
</dbReference>
<keyword evidence="1" id="KW-1133">Transmembrane helix</keyword>
<protein>
    <recommendedName>
        <fullName evidence="4">Small multi-drug export protein</fullName>
    </recommendedName>
</protein>
<dbReference type="Proteomes" id="UP001595859">
    <property type="component" value="Unassembled WGS sequence"/>
</dbReference>
<proteinExistence type="predicted"/>
<feature type="transmembrane region" description="Helical" evidence="1">
    <location>
        <begin position="35"/>
        <end position="55"/>
    </location>
</feature>
<evidence type="ECO:0000313" key="2">
    <source>
        <dbReference type="EMBL" id="MFC4855475.1"/>
    </source>
</evidence>
<name>A0ABV9S4L7_9PSEU</name>
<evidence type="ECO:0008006" key="4">
    <source>
        <dbReference type="Google" id="ProtNLM"/>
    </source>
</evidence>
<feature type="transmembrane region" description="Helical" evidence="1">
    <location>
        <begin position="145"/>
        <end position="171"/>
    </location>
</feature>
<comment type="caution">
    <text evidence="2">The sequence shown here is derived from an EMBL/GenBank/DDBJ whole genome shotgun (WGS) entry which is preliminary data.</text>
</comment>